<reference evidence="1" key="1">
    <citation type="submission" date="2013-12" db="EMBL/GenBank/DDBJ databases">
        <authorList>
            <person name="Aslett M."/>
        </authorList>
    </citation>
    <scope>NUCLEOTIDE SEQUENCE [LARGE SCALE GENOMIC DNA]</scope>
    <source>
        <strain evidence="1">Lindley</strain>
    </source>
</reference>
<accession>A0A183CI21</accession>
<evidence type="ECO:0000313" key="2">
    <source>
        <dbReference type="WBParaSite" id="GPLIN_001252700"/>
    </source>
</evidence>
<dbReference type="Proteomes" id="UP000050741">
    <property type="component" value="Unassembled WGS sequence"/>
</dbReference>
<organism evidence="1 2">
    <name type="scientific">Globodera pallida</name>
    <name type="common">Potato cyst nematode worm</name>
    <name type="synonym">Heterodera pallida</name>
    <dbReference type="NCBI Taxonomy" id="36090"/>
    <lineage>
        <taxon>Eukaryota</taxon>
        <taxon>Metazoa</taxon>
        <taxon>Ecdysozoa</taxon>
        <taxon>Nematoda</taxon>
        <taxon>Chromadorea</taxon>
        <taxon>Rhabditida</taxon>
        <taxon>Tylenchina</taxon>
        <taxon>Tylenchomorpha</taxon>
        <taxon>Tylenchoidea</taxon>
        <taxon>Heteroderidae</taxon>
        <taxon>Heteroderinae</taxon>
        <taxon>Globodera</taxon>
    </lineage>
</organism>
<sequence length="167" mass="19093">MRPRVEKLARILHKKVEQLKEAATVCRQNSNFWGHFEVWAQDGAVRVFKEAVDRLLAHQSPLPENMYESINYFAVDVIRRPAPLRDPPPGIRIPTPNQLVESVVYDPVFQPDPEAGPSNALPVHVQEQPLEAEQPAVQAIPRHSLVPVSDASELYRRYKEKYDDPNK</sequence>
<name>A0A183CI21_GLOPA</name>
<evidence type="ECO:0000313" key="1">
    <source>
        <dbReference type="Proteomes" id="UP000050741"/>
    </source>
</evidence>
<reference evidence="1" key="2">
    <citation type="submission" date="2014-05" db="EMBL/GenBank/DDBJ databases">
        <title>The genome and life-stage specific transcriptomes of Globodera pallida elucidate key aspects of plant parasitism by a cyst nematode.</title>
        <authorList>
            <person name="Cotton J.A."/>
            <person name="Lilley C.J."/>
            <person name="Jones L.M."/>
            <person name="Kikuchi T."/>
            <person name="Reid A.J."/>
            <person name="Thorpe P."/>
            <person name="Tsai I.J."/>
            <person name="Beasley H."/>
            <person name="Blok V."/>
            <person name="Cock P.J.A."/>
            <person name="Van den Akker S.E."/>
            <person name="Holroyd N."/>
            <person name="Hunt M."/>
            <person name="Mantelin S."/>
            <person name="Naghra H."/>
            <person name="Pain A."/>
            <person name="Palomares-Rius J.E."/>
            <person name="Zarowiecki M."/>
            <person name="Berriman M."/>
            <person name="Jones J.T."/>
            <person name="Urwin P.E."/>
        </authorList>
    </citation>
    <scope>NUCLEOTIDE SEQUENCE [LARGE SCALE GENOMIC DNA]</scope>
    <source>
        <strain evidence="1">Lindley</strain>
    </source>
</reference>
<keyword evidence="1" id="KW-1185">Reference proteome</keyword>
<dbReference type="AlphaFoldDB" id="A0A183CI21"/>
<protein>
    <submittedName>
        <fullName evidence="2">Ras-GEF domain-containing protein</fullName>
    </submittedName>
</protein>
<reference evidence="2" key="3">
    <citation type="submission" date="2016-06" db="UniProtKB">
        <authorList>
            <consortium name="WormBaseParasite"/>
        </authorList>
    </citation>
    <scope>IDENTIFICATION</scope>
</reference>
<proteinExistence type="predicted"/>
<dbReference type="WBParaSite" id="GPLIN_001252700">
    <property type="protein sequence ID" value="GPLIN_001252700"/>
    <property type="gene ID" value="GPLIN_001252700"/>
</dbReference>